<dbReference type="Gene3D" id="1.10.10.10">
    <property type="entry name" value="Winged helix-like DNA-binding domain superfamily/Winged helix DNA-binding domain"/>
    <property type="match status" value="1"/>
</dbReference>
<dbReference type="SUPFAM" id="SSF46785">
    <property type="entry name" value="Winged helix' DNA-binding domain"/>
    <property type="match status" value="1"/>
</dbReference>
<organism evidence="5 6">
    <name type="scientific">Kribbella rubisoli</name>
    <dbReference type="NCBI Taxonomy" id="3075929"/>
    <lineage>
        <taxon>Bacteria</taxon>
        <taxon>Bacillati</taxon>
        <taxon>Actinomycetota</taxon>
        <taxon>Actinomycetes</taxon>
        <taxon>Propionibacteriales</taxon>
        <taxon>Kribbellaceae</taxon>
        <taxon>Kribbella</taxon>
    </lineage>
</organism>
<dbReference type="GO" id="GO:0003700">
    <property type="term" value="F:DNA-binding transcription factor activity"/>
    <property type="evidence" value="ECO:0007669"/>
    <property type="project" value="InterPro"/>
</dbReference>
<dbReference type="SMART" id="SM00347">
    <property type="entry name" value="HTH_MARR"/>
    <property type="match status" value="1"/>
</dbReference>
<dbReference type="Pfam" id="PF12802">
    <property type="entry name" value="MarR_2"/>
    <property type="match status" value="1"/>
</dbReference>
<proteinExistence type="predicted"/>
<protein>
    <submittedName>
        <fullName evidence="5">DNA-binding MarR family transcriptional regulator</fullName>
    </submittedName>
</protein>
<accession>A0A4Q7W285</accession>
<name>A0A4Q7W285_9ACTN</name>
<dbReference type="InterPro" id="IPR036388">
    <property type="entry name" value="WH-like_DNA-bd_sf"/>
</dbReference>
<keyword evidence="6" id="KW-1185">Reference proteome</keyword>
<dbReference type="InterPro" id="IPR000835">
    <property type="entry name" value="HTH_MarR-typ"/>
</dbReference>
<dbReference type="PANTHER" id="PTHR42756:SF1">
    <property type="entry name" value="TRANSCRIPTIONAL REPRESSOR OF EMRAB OPERON"/>
    <property type="match status" value="1"/>
</dbReference>
<evidence type="ECO:0000256" key="1">
    <source>
        <dbReference type="ARBA" id="ARBA00023015"/>
    </source>
</evidence>
<keyword evidence="2 5" id="KW-0238">DNA-binding</keyword>
<evidence type="ECO:0000313" key="6">
    <source>
        <dbReference type="Proteomes" id="UP000292027"/>
    </source>
</evidence>
<evidence type="ECO:0000256" key="3">
    <source>
        <dbReference type="ARBA" id="ARBA00023163"/>
    </source>
</evidence>
<dbReference type="Proteomes" id="UP000292027">
    <property type="component" value="Unassembled WGS sequence"/>
</dbReference>
<reference evidence="5 6" key="1">
    <citation type="journal article" date="2015" name="Stand. Genomic Sci.">
        <title>Genomic Encyclopedia of Bacterial and Archaeal Type Strains, Phase III: the genomes of soil and plant-associated and newly described type strains.</title>
        <authorList>
            <person name="Whitman W.B."/>
            <person name="Woyke T."/>
            <person name="Klenk H.P."/>
            <person name="Zhou Y."/>
            <person name="Lilburn T.G."/>
            <person name="Beck B.J."/>
            <person name="De Vos P."/>
            <person name="Vandamme P."/>
            <person name="Eisen J.A."/>
            <person name="Garrity G."/>
            <person name="Hugenholtz P."/>
            <person name="Kyrpides N.C."/>
        </authorList>
    </citation>
    <scope>NUCLEOTIDE SEQUENCE [LARGE SCALE GENOMIC DNA]</scope>
    <source>
        <strain evidence="5 6">VKM Ac-2540</strain>
    </source>
</reference>
<dbReference type="PANTHER" id="PTHR42756">
    <property type="entry name" value="TRANSCRIPTIONAL REGULATOR, MARR"/>
    <property type="match status" value="1"/>
</dbReference>
<evidence type="ECO:0000259" key="4">
    <source>
        <dbReference type="PROSITE" id="PS50995"/>
    </source>
</evidence>
<evidence type="ECO:0000256" key="2">
    <source>
        <dbReference type="ARBA" id="ARBA00023125"/>
    </source>
</evidence>
<dbReference type="AlphaFoldDB" id="A0A4Q7W285"/>
<gene>
    <name evidence="5" type="ORF">EV645_7357</name>
</gene>
<keyword evidence="1" id="KW-0805">Transcription regulation</keyword>
<dbReference type="PRINTS" id="PR00598">
    <property type="entry name" value="HTHMARR"/>
</dbReference>
<sequence>MVVNAYIIDAVRRMVCMRMSFDERLGSHFKRVEQELQAAKSAAVKPAGLTVPQYAALFVLDEQPGISAAELARRCAVTPQTMTTILRNLEAGGLIERTPHPLHKHVIETRPTPAGRKALDQADKRATGVERRLAAAFSEEEAETLRALLARVSETLTTDPILKS</sequence>
<dbReference type="PROSITE" id="PS50995">
    <property type="entry name" value="HTH_MARR_2"/>
    <property type="match status" value="1"/>
</dbReference>
<dbReference type="EMBL" id="SHKR01000017">
    <property type="protein sequence ID" value="RZU03331.1"/>
    <property type="molecule type" value="Genomic_DNA"/>
</dbReference>
<dbReference type="GO" id="GO:0003677">
    <property type="term" value="F:DNA binding"/>
    <property type="evidence" value="ECO:0007669"/>
    <property type="project" value="UniProtKB-KW"/>
</dbReference>
<keyword evidence="3" id="KW-0804">Transcription</keyword>
<feature type="domain" description="HTH marR-type" evidence="4">
    <location>
        <begin position="22"/>
        <end position="154"/>
    </location>
</feature>
<comment type="caution">
    <text evidence="5">The sequence shown here is derived from an EMBL/GenBank/DDBJ whole genome shotgun (WGS) entry which is preliminary data.</text>
</comment>
<dbReference type="InterPro" id="IPR036390">
    <property type="entry name" value="WH_DNA-bd_sf"/>
</dbReference>
<evidence type="ECO:0000313" key="5">
    <source>
        <dbReference type="EMBL" id="RZU03331.1"/>
    </source>
</evidence>